<comment type="caution">
    <text evidence="1">The sequence shown here is derived from an EMBL/GenBank/DDBJ whole genome shotgun (WGS) entry which is preliminary data.</text>
</comment>
<reference evidence="1 3" key="1">
    <citation type="submission" date="2015-01" db="EMBL/GenBank/DDBJ databases">
        <title>Evolution of Trichinella species and genotypes.</title>
        <authorList>
            <person name="Korhonen P.K."/>
            <person name="Edoardo P."/>
            <person name="Giuseppe L.R."/>
            <person name="Gasser R.B."/>
        </authorList>
    </citation>
    <scope>NUCLEOTIDE SEQUENCE [LARGE SCALE GENOMIC DNA]</scope>
    <source>
        <strain evidence="1">ISS1029</strain>
    </source>
</reference>
<protein>
    <submittedName>
        <fullName evidence="1">Uncharacterized protein</fullName>
    </submittedName>
</protein>
<gene>
    <name evidence="1" type="ORF">T11_15026</name>
    <name evidence="2" type="ORF">T11_3009</name>
</gene>
<proteinExistence type="predicted"/>
<evidence type="ECO:0000313" key="2">
    <source>
        <dbReference type="EMBL" id="KRZ06410.1"/>
    </source>
</evidence>
<name>A0A0V1H6I4_9BILA</name>
<dbReference type="EMBL" id="JYDP01000119">
    <property type="protein sequence ID" value="KRZ06410.1"/>
    <property type="molecule type" value="Genomic_DNA"/>
</dbReference>
<dbReference type="EMBL" id="JYDP01000119">
    <property type="protein sequence ID" value="KRZ06408.1"/>
    <property type="molecule type" value="Genomic_DNA"/>
</dbReference>
<organism evidence="1 3">
    <name type="scientific">Trichinella zimbabwensis</name>
    <dbReference type="NCBI Taxonomy" id="268475"/>
    <lineage>
        <taxon>Eukaryota</taxon>
        <taxon>Metazoa</taxon>
        <taxon>Ecdysozoa</taxon>
        <taxon>Nematoda</taxon>
        <taxon>Enoplea</taxon>
        <taxon>Dorylaimia</taxon>
        <taxon>Trichinellida</taxon>
        <taxon>Trichinellidae</taxon>
        <taxon>Trichinella</taxon>
    </lineage>
</organism>
<dbReference type="Proteomes" id="UP000055024">
    <property type="component" value="Unassembled WGS sequence"/>
</dbReference>
<keyword evidence="3" id="KW-1185">Reference proteome</keyword>
<sequence>MQGVHKLIEAGLLCNNFHRNYQNRQKMKENGLRKQEKYYTMLLNLNANFTQLSKMLHLLKITHPDSV</sequence>
<dbReference type="AlphaFoldDB" id="A0A0V1H6I4"/>
<evidence type="ECO:0000313" key="3">
    <source>
        <dbReference type="Proteomes" id="UP000055024"/>
    </source>
</evidence>
<accession>A0A0V1H6I4</accession>
<evidence type="ECO:0000313" key="1">
    <source>
        <dbReference type="EMBL" id="KRZ06408.1"/>
    </source>
</evidence>